<evidence type="ECO:0000259" key="4">
    <source>
        <dbReference type="PROSITE" id="PS50887"/>
    </source>
</evidence>
<dbReference type="Gene3D" id="3.90.1640.10">
    <property type="entry name" value="inorganic pyrophosphatase (n-terminal core)"/>
    <property type="match status" value="1"/>
</dbReference>
<feature type="binding site" evidence="2">
    <location>
        <position position="424"/>
    </location>
    <ligand>
        <name>Mn(2+)</name>
        <dbReference type="ChEBI" id="CHEBI:29035"/>
        <label>2</label>
    </ligand>
</feature>
<dbReference type="Proteomes" id="UP001208131">
    <property type="component" value="Unassembled WGS sequence"/>
</dbReference>
<dbReference type="InterPro" id="IPR051319">
    <property type="entry name" value="Oligoribo/pAp-PDE_c-di-AMP_PDE"/>
</dbReference>
<dbReference type="PANTHER" id="PTHR47618:SF2">
    <property type="entry name" value="CYCLIC-DI-AMP PHOSPHODIESTERASE GDPP"/>
    <property type="match status" value="1"/>
</dbReference>
<dbReference type="Gene3D" id="3.30.450.20">
    <property type="entry name" value="PAS domain"/>
    <property type="match status" value="1"/>
</dbReference>
<dbReference type="PIRSF" id="PIRSF026583">
    <property type="entry name" value="YybT"/>
    <property type="match status" value="1"/>
</dbReference>
<evidence type="ECO:0000313" key="6">
    <source>
        <dbReference type="Proteomes" id="UP001208131"/>
    </source>
</evidence>
<dbReference type="InterPro" id="IPR038763">
    <property type="entry name" value="DHH_sf"/>
</dbReference>
<dbReference type="GO" id="GO:0046872">
    <property type="term" value="F:metal ion binding"/>
    <property type="evidence" value="ECO:0007669"/>
    <property type="project" value="UniProtKB-KW"/>
</dbReference>
<keyword evidence="1" id="KW-1003">Cell membrane</keyword>
<feature type="binding site" evidence="2">
    <location>
        <position position="352"/>
    </location>
    <ligand>
        <name>Mn(2+)</name>
        <dbReference type="ChEBI" id="CHEBI:29035"/>
        <label>1</label>
    </ligand>
</feature>
<dbReference type="GO" id="GO:0005886">
    <property type="term" value="C:plasma membrane"/>
    <property type="evidence" value="ECO:0007669"/>
    <property type="project" value="UniProtKB-SubCell"/>
</dbReference>
<dbReference type="EMBL" id="JAOQJZ010000012">
    <property type="protein sequence ID" value="MCU6706509.1"/>
    <property type="molecule type" value="Genomic_DNA"/>
</dbReference>
<dbReference type="InterPro" id="IPR000160">
    <property type="entry name" value="GGDEF_dom"/>
</dbReference>
<dbReference type="FunFam" id="3.90.1640.10:FF:000002">
    <property type="entry name" value="Cyclic-di-AMP phosphodiesterase"/>
    <property type="match status" value="1"/>
</dbReference>
<evidence type="ECO:0000256" key="1">
    <source>
        <dbReference type="PIRNR" id="PIRNR026583"/>
    </source>
</evidence>
<feature type="transmembrane region" description="Helical" evidence="3">
    <location>
        <begin position="41"/>
        <end position="60"/>
    </location>
</feature>
<dbReference type="SUPFAM" id="SSF64182">
    <property type="entry name" value="DHH phosphoesterases"/>
    <property type="match status" value="1"/>
</dbReference>
<feature type="transmembrane region" description="Helical" evidence="3">
    <location>
        <begin position="9"/>
        <end position="29"/>
    </location>
</feature>
<feature type="binding site" evidence="2">
    <location>
        <position position="356"/>
    </location>
    <ligand>
        <name>Mn(2+)</name>
        <dbReference type="ChEBI" id="CHEBI:29035"/>
        <label>1</label>
    </ligand>
</feature>
<dbReference type="RefSeq" id="WP_267301651.1">
    <property type="nucleotide sequence ID" value="NZ_JAOQJZ010000012.1"/>
</dbReference>
<feature type="binding site" evidence="2">
    <location>
        <position position="424"/>
    </location>
    <ligand>
        <name>Mn(2+)</name>
        <dbReference type="ChEBI" id="CHEBI:29035"/>
        <label>1</label>
    </ligand>
</feature>
<protein>
    <recommendedName>
        <fullName evidence="1">Cyclic-di-AMP phosphodiesterase</fullName>
        <ecNumber evidence="1">3.1.4.-</ecNumber>
    </recommendedName>
</protein>
<comment type="similarity">
    <text evidence="1">Belongs to the GdpP/PdeA phosphodiesterase family.</text>
</comment>
<dbReference type="Gene3D" id="3.10.310.30">
    <property type="match status" value="1"/>
</dbReference>
<dbReference type="AlphaFoldDB" id="A0AAE3IJE8"/>
<gene>
    <name evidence="5" type="ORF">OCV57_11315</name>
</gene>
<keyword evidence="6" id="KW-1185">Reference proteome</keyword>
<comment type="catalytic activity">
    <reaction evidence="1">
        <text>3',3'-c-di-AMP + H2O = 5'-O-phosphonoadenylyl-(3'-&gt;5')-adenosine + H(+)</text>
        <dbReference type="Rhea" id="RHEA:54420"/>
        <dbReference type="ChEBI" id="CHEBI:15377"/>
        <dbReference type="ChEBI" id="CHEBI:15378"/>
        <dbReference type="ChEBI" id="CHEBI:71500"/>
        <dbReference type="ChEBI" id="CHEBI:138171"/>
    </reaction>
</comment>
<evidence type="ECO:0000313" key="5">
    <source>
        <dbReference type="EMBL" id="MCU6706509.1"/>
    </source>
</evidence>
<evidence type="ECO:0000256" key="3">
    <source>
        <dbReference type="SAM" id="Phobius"/>
    </source>
</evidence>
<comment type="function">
    <text evidence="1">Has phosphodiesterase (PDE) activity against cyclic-di-AMP (c-di-AMP).</text>
</comment>
<reference evidence="5 6" key="1">
    <citation type="journal article" date="2021" name="ISME Commun">
        <title>Automated analysis of genomic sequences facilitates high-throughput and comprehensive description of bacteria.</title>
        <authorList>
            <person name="Hitch T.C.A."/>
        </authorList>
    </citation>
    <scope>NUCLEOTIDE SEQUENCE [LARGE SCALE GENOMIC DNA]</scope>
    <source>
        <strain evidence="5 6">Sanger_31</strain>
    </source>
</reference>
<dbReference type="Pfam" id="PF24898">
    <property type="entry name" value="GGDEF_GdpP"/>
    <property type="match status" value="1"/>
</dbReference>
<feature type="binding site" evidence="2">
    <location>
        <position position="448"/>
    </location>
    <ligand>
        <name>Mn(2+)</name>
        <dbReference type="ChEBI" id="CHEBI:29035"/>
        <label>2</label>
    </ligand>
</feature>
<comment type="caution">
    <text evidence="5">The sequence shown here is derived from an EMBL/GenBank/DDBJ whole genome shotgun (WGS) entry which is preliminary data.</text>
</comment>
<accession>A0AAE3IJE8</accession>
<feature type="binding site" evidence="2">
    <location>
        <position position="358"/>
    </location>
    <ligand>
        <name>Mn(2+)</name>
        <dbReference type="ChEBI" id="CHEBI:29035"/>
        <label>2</label>
    </ligand>
</feature>
<dbReference type="EC" id="3.1.4.-" evidence="1"/>
<evidence type="ECO:0000256" key="2">
    <source>
        <dbReference type="PIRSR" id="PIRSR026583-50"/>
    </source>
</evidence>
<keyword evidence="1 3" id="KW-0472">Membrane</keyword>
<dbReference type="PANTHER" id="PTHR47618">
    <property type="entry name" value="BIFUNCTIONAL OLIGORIBONUCLEASE AND PAP PHOSPHATASE NRNA"/>
    <property type="match status" value="1"/>
</dbReference>
<name>A0AAE3IJE8_9FIRM</name>
<organism evidence="5 6">
    <name type="scientific">Hominimerdicola aceti</name>
    <dbReference type="NCBI Taxonomy" id="2981726"/>
    <lineage>
        <taxon>Bacteria</taxon>
        <taxon>Bacillati</taxon>
        <taxon>Bacillota</taxon>
        <taxon>Clostridia</taxon>
        <taxon>Eubacteriales</taxon>
        <taxon>Oscillospiraceae</taxon>
        <taxon>Hominimerdicola</taxon>
    </lineage>
</organism>
<dbReference type="PROSITE" id="PS50887">
    <property type="entry name" value="GGDEF"/>
    <property type="match status" value="1"/>
</dbReference>
<feature type="binding site" evidence="2">
    <location>
        <position position="503"/>
    </location>
    <ligand>
        <name>Mn(2+)</name>
        <dbReference type="ChEBI" id="CHEBI:29035"/>
        <label>2</label>
    </ligand>
</feature>
<comment type="subcellular location">
    <subcellularLocation>
        <location evidence="1">Cell membrane</location>
    </subcellularLocation>
</comment>
<keyword evidence="1" id="KW-0378">Hydrolase</keyword>
<dbReference type="GO" id="GO:0016787">
    <property type="term" value="F:hydrolase activity"/>
    <property type="evidence" value="ECO:0007669"/>
    <property type="project" value="UniProtKB-UniRule"/>
</dbReference>
<proteinExistence type="inferred from homology"/>
<keyword evidence="3" id="KW-0812">Transmembrane</keyword>
<dbReference type="GO" id="GO:0003676">
    <property type="term" value="F:nucleic acid binding"/>
    <property type="evidence" value="ECO:0007669"/>
    <property type="project" value="UniProtKB-UniRule"/>
</dbReference>
<dbReference type="Pfam" id="PF02272">
    <property type="entry name" value="DHHA1"/>
    <property type="match status" value="1"/>
</dbReference>
<dbReference type="InterPro" id="IPR003156">
    <property type="entry name" value="DHHA1_dom"/>
</dbReference>
<dbReference type="InterPro" id="IPR001667">
    <property type="entry name" value="DDH_dom"/>
</dbReference>
<comment type="cofactor">
    <cofactor evidence="2">
        <name>Mn(2+)</name>
        <dbReference type="ChEBI" id="CHEBI:29035"/>
    </cofactor>
    <text evidence="2">For phosphodiesterase activity, probably binds 2 Mn(2+) per subunit.</text>
</comment>
<feature type="domain" description="GGDEF" evidence="4">
    <location>
        <begin position="181"/>
        <end position="309"/>
    </location>
</feature>
<sequence length="658" mass="73239">MKSNNGLQIIIRITVCVTMLSSLIGAFMLHSTPSHRESGSVLILVSVAAAVLWVLEEVVFHNHTRKYVAKLSTMISKTERDSLLNFPAPAIIIDSENVIVWYNRLFGRQVYSEEEAYGIDLTELMNIDMDKIYSSDGDLVCINAHFYKAKAIHTDVNGELSMVYFNDVTDYVELEYEFRMSHKTVIIITIDNFDELMSNIRESEKAHVVVEIEKLIEEFLENTTAVSKKVASDKFYVYMEERHLAPIIEQRFKILEQARKIAVGERSNLTLSIGVGRDGANLAESEKFAKQALEMCLGRGGDQAAVKEDGEFKFFGGISSAPDKNNKTRIRMVAKAMLELICNHDKVLIMGHRFGDLDSVGSATGFCCAIRNMVKEAYVVVDPEQNLSKTLINYINENESEHYYITPQEGLERLDDNTLLVVTDTHNPALVESKEILARAKNVVVIDHHRRMVNGIEPTIMSFLEPNASSACELVTALIEYFGEDSNITVHAAEALLAGIMLDTKNFIMKTGVSTFEAAAFLKKKGADTIAVKKLFANSIETYHQKSSLINSAHLYKECAVAYTEESFSEIRIAASQAADELLGITGVKASFVIYETNGVINISARSMGACNVQIVMESLGGGGHLTMAATQLNCSMNEARKRLADAIDEYWENNSQE</sequence>
<keyword evidence="2" id="KW-0479">Metal-binding</keyword>
<dbReference type="Pfam" id="PF01368">
    <property type="entry name" value="DHH"/>
    <property type="match status" value="1"/>
</dbReference>
<dbReference type="InterPro" id="IPR014528">
    <property type="entry name" value="GdpP/PdeA"/>
</dbReference>
<keyword evidence="3" id="KW-1133">Transmembrane helix</keyword>
<keyword evidence="2" id="KW-0464">Manganese</keyword>
<dbReference type="SMART" id="SM00267">
    <property type="entry name" value="GGDEF"/>
    <property type="match status" value="1"/>
</dbReference>